<name>A0A699V9M8_TANCI</name>
<organism evidence="1">
    <name type="scientific">Tanacetum cinerariifolium</name>
    <name type="common">Dalmatian daisy</name>
    <name type="synonym">Chrysanthemum cinerariifolium</name>
    <dbReference type="NCBI Taxonomy" id="118510"/>
    <lineage>
        <taxon>Eukaryota</taxon>
        <taxon>Viridiplantae</taxon>
        <taxon>Streptophyta</taxon>
        <taxon>Embryophyta</taxon>
        <taxon>Tracheophyta</taxon>
        <taxon>Spermatophyta</taxon>
        <taxon>Magnoliopsida</taxon>
        <taxon>eudicotyledons</taxon>
        <taxon>Gunneridae</taxon>
        <taxon>Pentapetalae</taxon>
        <taxon>asterids</taxon>
        <taxon>campanulids</taxon>
        <taxon>Asterales</taxon>
        <taxon>Asteraceae</taxon>
        <taxon>Asteroideae</taxon>
        <taxon>Anthemideae</taxon>
        <taxon>Anthemidinae</taxon>
        <taxon>Tanacetum</taxon>
    </lineage>
</organism>
<protein>
    <submittedName>
        <fullName evidence="1">Nicalin-1-like</fullName>
    </submittedName>
</protein>
<feature type="non-terminal residue" evidence="1">
    <location>
        <position position="1"/>
    </location>
</feature>
<proteinExistence type="predicted"/>
<gene>
    <name evidence="1" type="ORF">Tci_902792</name>
</gene>
<comment type="caution">
    <text evidence="1">The sequence shown here is derived from an EMBL/GenBank/DDBJ whole genome shotgun (WGS) entry which is preliminary data.</text>
</comment>
<dbReference type="EMBL" id="BKCJ011407879">
    <property type="protein sequence ID" value="GFD30823.1"/>
    <property type="molecule type" value="Genomic_DNA"/>
</dbReference>
<accession>A0A699V9M8</accession>
<evidence type="ECO:0000313" key="1">
    <source>
        <dbReference type="EMBL" id="GFD30823.1"/>
    </source>
</evidence>
<reference evidence="1" key="1">
    <citation type="journal article" date="2019" name="Sci. Rep.">
        <title>Draft genome of Tanacetum cinerariifolium, the natural source of mosquito coil.</title>
        <authorList>
            <person name="Yamashiro T."/>
            <person name="Shiraishi A."/>
            <person name="Satake H."/>
            <person name="Nakayama K."/>
        </authorList>
    </citation>
    <scope>NUCLEOTIDE SEQUENCE</scope>
</reference>
<dbReference type="AlphaFoldDB" id="A0A699V9M8"/>
<sequence length="61" mass="6980">LLLGLGSYLITLFSLLVITTRGLDDLISLFRRLPSRKVNPFDDVIVPLLLQRLYVVIMNHD</sequence>
<feature type="non-terminal residue" evidence="1">
    <location>
        <position position="61"/>
    </location>
</feature>